<protein>
    <submittedName>
        <fullName evidence="1">Uncharacterized protein</fullName>
    </submittedName>
</protein>
<name>A0A2P2NVM5_RHIMU</name>
<dbReference type="EMBL" id="GGEC01065995">
    <property type="protein sequence ID" value="MBX46479.1"/>
    <property type="molecule type" value="Transcribed_RNA"/>
</dbReference>
<organism evidence="1">
    <name type="scientific">Rhizophora mucronata</name>
    <name type="common">Asiatic mangrove</name>
    <dbReference type="NCBI Taxonomy" id="61149"/>
    <lineage>
        <taxon>Eukaryota</taxon>
        <taxon>Viridiplantae</taxon>
        <taxon>Streptophyta</taxon>
        <taxon>Embryophyta</taxon>
        <taxon>Tracheophyta</taxon>
        <taxon>Spermatophyta</taxon>
        <taxon>Magnoliopsida</taxon>
        <taxon>eudicotyledons</taxon>
        <taxon>Gunneridae</taxon>
        <taxon>Pentapetalae</taxon>
        <taxon>rosids</taxon>
        <taxon>fabids</taxon>
        <taxon>Malpighiales</taxon>
        <taxon>Rhizophoraceae</taxon>
        <taxon>Rhizophora</taxon>
    </lineage>
</organism>
<reference evidence="1" key="1">
    <citation type="submission" date="2018-02" db="EMBL/GenBank/DDBJ databases">
        <title>Rhizophora mucronata_Transcriptome.</title>
        <authorList>
            <person name="Meera S.P."/>
            <person name="Sreeshan A."/>
            <person name="Augustine A."/>
        </authorList>
    </citation>
    <scope>NUCLEOTIDE SEQUENCE</scope>
    <source>
        <tissue evidence="1">Leaf</tissue>
    </source>
</reference>
<sequence length="25" mass="2817">MRGQLTVKHNALCKTKLKSPCSFIL</sequence>
<dbReference type="AlphaFoldDB" id="A0A2P2NVM5"/>
<proteinExistence type="predicted"/>
<evidence type="ECO:0000313" key="1">
    <source>
        <dbReference type="EMBL" id="MBX46479.1"/>
    </source>
</evidence>
<accession>A0A2P2NVM5</accession>